<keyword evidence="3" id="KW-1185">Reference proteome</keyword>
<evidence type="ECO:0000256" key="1">
    <source>
        <dbReference type="SAM" id="MobiDB-lite"/>
    </source>
</evidence>
<organism evidence="2 3">
    <name type="scientific">Forsythia ovata</name>
    <dbReference type="NCBI Taxonomy" id="205694"/>
    <lineage>
        <taxon>Eukaryota</taxon>
        <taxon>Viridiplantae</taxon>
        <taxon>Streptophyta</taxon>
        <taxon>Embryophyta</taxon>
        <taxon>Tracheophyta</taxon>
        <taxon>Spermatophyta</taxon>
        <taxon>Magnoliopsida</taxon>
        <taxon>eudicotyledons</taxon>
        <taxon>Gunneridae</taxon>
        <taxon>Pentapetalae</taxon>
        <taxon>asterids</taxon>
        <taxon>lamiids</taxon>
        <taxon>Lamiales</taxon>
        <taxon>Oleaceae</taxon>
        <taxon>Forsythieae</taxon>
        <taxon>Forsythia</taxon>
    </lineage>
</organism>
<dbReference type="Proteomes" id="UP001604277">
    <property type="component" value="Unassembled WGS sequence"/>
</dbReference>
<evidence type="ECO:0000313" key="3">
    <source>
        <dbReference type="Proteomes" id="UP001604277"/>
    </source>
</evidence>
<dbReference type="EMBL" id="JBFOLJ010000003">
    <property type="protein sequence ID" value="KAL2550533.1"/>
    <property type="molecule type" value="Genomic_DNA"/>
</dbReference>
<feature type="compositionally biased region" description="Polar residues" evidence="1">
    <location>
        <begin position="54"/>
        <end position="71"/>
    </location>
</feature>
<reference evidence="3" key="1">
    <citation type="submission" date="2024-07" db="EMBL/GenBank/DDBJ databases">
        <title>Two chromosome-level genome assemblies of Korean endemic species Abeliophyllum distichum and Forsythia ovata (Oleaceae).</title>
        <authorList>
            <person name="Jang H."/>
        </authorList>
    </citation>
    <scope>NUCLEOTIDE SEQUENCE [LARGE SCALE GENOMIC DNA]</scope>
</reference>
<evidence type="ECO:0000313" key="2">
    <source>
        <dbReference type="EMBL" id="KAL2550533.1"/>
    </source>
</evidence>
<feature type="region of interest" description="Disordered" evidence="1">
    <location>
        <begin position="35"/>
        <end position="71"/>
    </location>
</feature>
<sequence length="120" mass="13453">MLSFLPQSNRHEAEAFTTIPLHKFDKRVIASSNQHIFLTSPPTVNKNGRRRSSDQQSTLKNNPRNPKLSSFSNKKYLNKFTRIVCSAVEDATSKKQELSSGSLKGADLVVEDRPGKIEPI</sequence>
<dbReference type="AlphaFoldDB" id="A0ABD1WPB7"/>
<feature type="compositionally biased region" description="Basic and acidic residues" evidence="1">
    <location>
        <begin position="110"/>
        <end position="120"/>
    </location>
</feature>
<feature type="compositionally biased region" description="Polar residues" evidence="1">
    <location>
        <begin position="35"/>
        <end position="46"/>
    </location>
</feature>
<comment type="caution">
    <text evidence="2">The sequence shown here is derived from an EMBL/GenBank/DDBJ whole genome shotgun (WGS) entry which is preliminary data.</text>
</comment>
<name>A0ABD1WPB7_9LAMI</name>
<accession>A0ABD1WPB7</accession>
<proteinExistence type="predicted"/>
<feature type="region of interest" description="Disordered" evidence="1">
    <location>
        <begin position="92"/>
        <end position="120"/>
    </location>
</feature>
<gene>
    <name evidence="2" type="ORF">Fot_12063</name>
</gene>
<protein>
    <submittedName>
        <fullName evidence="2">Sec-independent protein translocase protein TATC</fullName>
    </submittedName>
</protein>